<proteinExistence type="predicted"/>
<dbReference type="EMBL" id="MEVT01000017">
    <property type="protein sequence ID" value="OGC62490.1"/>
    <property type="molecule type" value="Genomic_DNA"/>
</dbReference>
<gene>
    <name evidence="2" type="ORF">A2264_01140</name>
</gene>
<protein>
    <submittedName>
        <fullName evidence="2">Uncharacterized protein</fullName>
    </submittedName>
</protein>
<evidence type="ECO:0000313" key="3">
    <source>
        <dbReference type="Proteomes" id="UP000176614"/>
    </source>
</evidence>
<sequence length="329" mass="36533">MLISQVRVDLLDHVERLVPHELRDGDHIDAVQDGVRPERVPQQVRAYILRQVCLLLEPVDPAADRVHRPRYTAGVEEHVVRGRSALEGLHQSLHGLAQEHDARFAHLVRRLVLRQHPAILPHLIPRERAGLLRPAAGLPEGEEEPLEVPPALLHEDDVLLVGQRPFPGARPGALHPAQGILRNDPLFLGPRERTVHRPAGVALGRLLPAVLVHEPRDVDGLEFGHGEIPGRLRELLAVPEVVAVRLVASVDLRPGEKRLDHIRHAGGRRLRDTRPLQAQLVELVFGELLIPLTLRQAGLHAAERHHPPAGVLTEPDLVRPSHTKPPVVE</sequence>
<evidence type="ECO:0000313" key="2">
    <source>
        <dbReference type="EMBL" id="OGC62490.1"/>
    </source>
</evidence>
<comment type="caution">
    <text evidence="2">The sequence shown here is derived from an EMBL/GenBank/DDBJ whole genome shotgun (WGS) entry which is preliminary data.</text>
</comment>
<reference evidence="2 3" key="1">
    <citation type="journal article" date="2016" name="Nat. Commun.">
        <title>Thousands of microbial genomes shed light on interconnected biogeochemical processes in an aquifer system.</title>
        <authorList>
            <person name="Anantharaman K."/>
            <person name="Brown C.T."/>
            <person name="Hug L.A."/>
            <person name="Sharon I."/>
            <person name="Castelle C.J."/>
            <person name="Probst A.J."/>
            <person name="Thomas B.C."/>
            <person name="Singh A."/>
            <person name="Wilkins M.J."/>
            <person name="Karaoz U."/>
            <person name="Brodie E.L."/>
            <person name="Williams K.H."/>
            <person name="Hubbard S.S."/>
            <person name="Banfield J.F."/>
        </authorList>
    </citation>
    <scope>NUCLEOTIDE SEQUENCE [LARGE SCALE GENOMIC DNA]</scope>
</reference>
<evidence type="ECO:0000256" key="1">
    <source>
        <dbReference type="SAM" id="MobiDB-lite"/>
    </source>
</evidence>
<dbReference type="Proteomes" id="UP000176614">
    <property type="component" value="Unassembled WGS sequence"/>
</dbReference>
<dbReference type="AlphaFoldDB" id="A0A1F4VZF6"/>
<accession>A0A1F4VZF6</accession>
<name>A0A1F4VZF6_UNCKA</name>
<organism evidence="2 3">
    <name type="scientific">candidate division WWE3 bacterium RIFOXYA2_FULL_46_9</name>
    <dbReference type="NCBI Taxonomy" id="1802636"/>
    <lineage>
        <taxon>Bacteria</taxon>
        <taxon>Katanobacteria</taxon>
    </lineage>
</organism>
<feature type="region of interest" description="Disordered" evidence="1">
    <location>
        <begin position="307"/>
        <end position="329"/>
    </location>
</feature>